<accession>A0AA97FG12</accession>
<protein>
    <submittedName>
        <fullName evidence="9">ABC transporter permease</fullName>
    </submittedName>
</protein>
<dbReference type="GO" id="GO:0005886">
    <property type="term" value="C:plasma membrane"/>
    <property type="evidence" value="ECO:0007669"/>
    <property type="project" value="UniProtKB-SubCell"/>
</dbReference>
<dbReference type="Gene3D" id="1.10.3720.10">
    <property type="entry name" value="MetI-like"/>
    <property type="match status" value="1"/>
</dbReference>
<feature type="transmembrane region" description="Helical" evidence="7">
    <location>
        <begin position="177"/>
        <end position="197"/>
    </location>
</feature>
<dbReference type="PROSITE" id="PS50928">
    <property type="entry name" value="ABC_TM1"/>
    <property type="match status" value="1"/>
</dbReference>
<dbReference type="Proteomes" id="UP001305498">
    <property type="component" value="Chromosome"/>
</dbReference>
<dbReference type="InterPro" id="IPR045621">
    <property type="entry name" value="BPD_transp_1_N"/>
</dbReference>
<feature type="transmembrane region" description="Helical" evidence="7">
    <location>
        <begin position="140"/>
        <end position="165"/>
    </location>
</feature>
<feature type="transmembrane region" description="Helical" evidence="7">
    <location>
        <begin position="281"/>
        <end position="304"/>
    </location>
</feature>
<evidence type="ECO:0000256" key="3">
    <source>
        <dbReference type="ARBA" id="ARBA00022475"/>
    </source>
</evidence>
<feature type="transmembrane region" description="Helical" evidence="7">
    <location>
        <begin position="9"/>
        <end position="28"/>
    </location>
</feature>
<keyword evidence="4 7" id="KW-0812">Transmembrane</keyword>
<dbReference type="PANTHER" id="PTHR43163:SF6">
    <property type="entry name" value="DIPEPTIDE TRANSPORT SYSTEM PERMEASE PROTEIN DPPB-RELATED"/>
    <property type="match status" value="1"/>
</dbReference>
<dbReference type="SUPFAM" id="SSF161098">
    <property type="entry name" value="MetI-like"/>
    <property type="match status" value="1"/>
</dbReference>
<dbReference type="EMBL" id="CP118157">
    <property type="protein sequence ID" value="WOF22781.1"/>
    <property type="molecule type" value="Genomic_DNA"/>
</dbReference>
<keyword evidence="6 7" id="KW-0472">Membrane</keyword>
<comment type="similarity">
    <text evidence="7">Belongs to the binding-protein-dependent transport system permease family.</text>
</comment>
<dbReference type="Pfam" id="PF00528">
    <property type="entry name" value="BPD_transp_1"/>
    <property type="match status" value="1"/>
</dbReference>
<gene>
    <name evidence="9" type="ORF">N8K70_15515</name>
</gene>
<keyword evidence="3" id="KW-1003">Cell membrane</keyword>
<comment type="subcellular location">
    <subcellularLocation>
        <location evidence="1 7">Cell membrane</location>
        <topology evidence="1 7">Multi-pass membrane protein</topology>
    </subcellularLocation>
</comment>
<evidence type="ECO:0000256" key="2">
    <source>
        <dbReference type="ARBA" id="ARBA00022448"/>
    </source>
</evidence>
<evidence type="ECO:0000256" key="6">
    <source>
        <dbReference type="ARBA" id="ARBA00023136"/>
    </source>
</evidence>
<keyword evidence="2 7" id="KW-0813">Transport</keyword>
<keyword evidence="5 7" id="KW-1133">Transmembrane helix</keyword>
<feature type="transmembrane region" description="Helical" evidence="7">
    <location>
        <begin position="235"/>
        <end position="261"/>
    </location>
</feature>
<dbReference type="PANTHER" id="PTHR43163">
    <property type="entry name" value="DIPEPTIDE TRANSPORT SYSTEM PERMEASE PROTEIN DPPB-RELATED"/>
    <property type="match status" value="1"/>
</dbReference>
<dbReference type="RefSeq" id="WP_317139252.1">
    <property type="nucleotide sequence ID" value="NZ_CP118157.1"/>
</dbReference>
<evidence type="ECO:0000259" key="8">
    <source>
        <dbReference type="PROSITE" id="PS50928"/>
    </source>
</evidence>
<dbReference type="CDD" id="cd06261">
    <property type="entry name" value="TM_PBP2"/>
    <property type="match status" value="1"/>
</dbReference>
<proteinExistence type="inferred from homology"/>
<dbReference type="InterPro" id="IPR000515">
    <property type="entry name" value="MetI-like"/>
</dbReference>
<feature type="transmembrane region" description="Helical" evidence="7">
    <location>
        <begin position="102"/>
        <end position="128"/>
    </location>
</feature>
<dbReference type="AlphaFoldDB" id="A0AA97FG12"/>
<evidence type="ECO:0000313" key="10">
    <source>
        <dbReference type="Proteomes" id="UP001305498"/>
    </source>
</evidence>
<name>A0AA97FG12_9MICO</name>
<reference evidence="9 10" key="1">
    <citation type="submission" date="2023-02" db="EMBL/GenBank/DDBJ databases">
        <title>Microbacterium betulae sp. nov., isolated from birch wood.</title>
        <authorList>
            <person name="Pasciak M."/>
            <person name="Pawlik K.J."/>
            <person name="Martynowski D."/>
            <person name="Laczmanski L."/>
            <person name="Ciekot J."/>
            <person name="Szponar B."/>
            <person name="Wojcik-Fatla A."/>
            <person name="Mackiewicz B."/>
            <person name="Farian E."/>
            <person name="Cholewa G."/>
            <person name="Cholewa A."/>
            <person name="Dutkiewicz J."/>
        </authorList>
    </citation>
    <scope>NUCLEOTIDE SEQUENCE [LARGE SCALE GENOMIC DNA]</scope>
    <source>
        <strain evidence="9 10">AB</strain>
    </source>
</reference>
<evidence type="ECO:0000256" key="5">
    <source>
        <dbReference type="ARBA" id="ARBA00022989"/>
    </source>
</evidence>
<dbReference type="Pfam" id="PF19300">
    <property type="entry name" value="BPD_transp_1_N"/>
    <property type="match status" value="1"/>
</dbReference>
<evidence type="ECO:0000256" key="1">
    <source>
        <dbReference type="ARBA" id="ARBA00004651"/>
    </source>
</evidence>
<evidence type="ECO:0000256" key="7">
    <source>
        <dbReference type="RuleBase" id="RU363032"/>
    </source>
</evidence>
<sequence>MTRYVLRRIGYALLVIWGAYTITFLLLYSLPSDPVALMIAGSSGGEGDYAVDGEVRAALEERYGFDRPLVVQYATLLLRAVQGDFGQSIQYGSPVAEVIGEFVLPTLALASLALTVSIVLGFAIAIVANLSRRNAVRTALFLLPPLAASFPSFWVGLTLLQVFSFQLGWFPAVGTEGFASLVLPAIALAIPAAAAYAQVLGESLERTLEAPFVEIVRAKGARTARIHFVHTLRNAVIPTFTLIGLTVGGIFAGVVVTETVFSRNGLGRLLQTAVDAQDIPMVQALVVLTAVAFAVVNLVVDLLYPVIDPRIARRAS</sequence>
<organism evidence="9 10">
    <name type="scientific">Microbacterium betulae</name>
    <dbReference type="NCBI Taxonomy" id="2981139"/>
    <lineage>
        <taxon>Bacteria</taxon>
        <taxon>Bacillati</taxon>
        <taxon>Actinomycetota</taxon>
        <taxon>Actinomycetes</taxon>
        <taxon>Micrococcales</taxon>
        <taxon>Microbacteriaceae</taxon>
        <taxon>Microbacterium</taxon>
    </lineage>
</organism>
<dbReference type="GO" id="GO:0055085">
    <property type="term" value="P:transmembrane transport"/>
    <property type="evidence" value="ECO:0007669"/>
    <property type="project" value="InterPro"/>
</dbReference>
<evidence type="ECO:0000313" key="9">
    <source>
        <dbReference type="EMBL" id="WOF22781.1"/>
    </source>
</evidence>
<keyword evidence="10" id="KW-1185">Reference proteome</keyword>
<dbReference type="InterPro" id="IPR035906">
    <property type="entry name" value="MetI-like_sf"/>
</dbReference>
<evidence type="ECO:0000256" key="4">
    <source>
        <dbReference type="ARBA" id="ARBA00022692"/>
    </source>
</evidence>
<feature type="domain" description="ABC transmembrane type-1" evidence="8">
    <location>
        <begin position="103"/>
        <end position="304"/>
    </location>
</feature>
<dbReference type="KEGG" id="mbet:N8K70_15515"/>